<sequence length="443" mass="48079">MHVMLDVSRLLVCGRKQTPSGIDRVELAYARHWLAAPQNSCSFAAQDLRGGFALLPRALVAELVAELCIAWDGGDGRITAAQRANRIGLQARGRLLLGLGRADLSRMLANTRRLVFLLVSHRALERKGPIESIRRHGAAFVPLIHDIIPVTHPEYARPGQAETHQRRMATTGALADGIIANSEATAQALAPYLAHRDSQPPIVVAPLGIEKVPFSPRPPATYRGPGAAYAHPSFVTLGTIEPRKNHLLLLHLWRDMATTMGSDTPRLTIVGKRGWENENVVDILERCTALNGVVQEAGQLSDRQVAGLMRNSRALLFPSFAEGYGLPLAEALALGVPAICSDLPALREVGGDVPDYLDPLDGAAWREAVLDYSRPDSPRRAAQLARMARWSAPTWEGHFTLVEAMLERVASPSAAPALSWGSRRQPEVLAQPPLVAVRDEAVS</sequence>
<evidence type="ECO:0000259" key="1">
    <source>
        <dbReference type="Pfam" id="PF00534"/>
    </source>
</evidence>
<dbReference type="Gene3D" id="3.40.50.2000">
    <property type="entry name" value="Glycogen Phosphorylase B"/>
    <property type="match status" value="1"/>
</dbReference>
<protein>
    <submittedName>
        <fullName evidence="2">Glycosyltransferase family 4 protein</fullName>
    </submittedName>
</protein>
<dbReference type="PANTHER" id="PTHR46401:SF9">
    <property type="entry name" value="MANNOSYLTRANSFERASE A"/>
    <property type="match status" value="1"/>
</dbReference>
<reference evidence="2 3" key="1">
    <citation type="journal article" date="2013" name="Int. J. Syst. Evol. Microbiol.">
        <title>Roseomonas aerophila sp. nov., isolated from air.</title>
        <authorList>
            <person name="Kim S.J."/>
            <person name="Weon H.Y."/>
            <person name="Ahn J.H."/>
            <person name="Hong S.B."/>
            <person name="Seok S.J."/>
            <person name="Whang K.S."/>
            <person name="Kwon S.W."/>
        </authorList>
    </citation>
    <scope>NUCLEOTIDE SEQUENCE [LARGE SCALE GENOMIC DNA]</scope>
    <source>
        <strain evidence="2 3">NBRC 108923</strain>
    </source>
</reference>
<dbReference type="PANTHER" id="PTHR46401">
    <property type="entry name" value="GLYCOSYLTRANSFERASE WBBK-RELATED"/>
    <property type="match status" value="1"/>
</dbReference>
<evidence type="ECO:0000313" key="2">
    <source>
        <dbReference type="EMBL" id="MBC9208731.1"/>
    </source>
</evidence>
<dbReference type="CDD" id="cd03809">
    <property type="entry name" value="GT4_MtfB-like"/>
    <property type="match status" value="1"/>
</dbReference>
<gene>
    <name evidence="2" type="ORF">IBL26_17915</name>
</gene>
<feature type="domain" description="Glycosyl transferase family 1" evidence="1">
    <location>
        <begin position="234"/>
        <end position="349"/>
    </location>
</feature>
<dbReference type="Proteomes" id="UP000626026">
    <property type="component" value="Unassembled WGS sequence"/>
</dbReference>
<organism evidence="2 3">
    <name type="scientific">Teichococcus aerophilus</name>
    <dbReference type="NCBI Taxonomy" id="1224513"/>
    <lineage>
        <taxon>Bacteria</taxon>
        <taxon>Pseudomonadati</taxon>
        <taxon>Pseudomonadota</taxon>
        <taxon>Alphaproteobacteria</taxon>
        <taxon>Acetobacterales</taxon>
        <taxon>Roseomonadaceae</taxon>
        <taxon>Roseomonas</taxon>
    </lineage>
</organism>
<proteinExistence type="predicted"/>
<evidence type="ECO:0000313" key="3">
    <source>
        <dbReference type="Proteomes" id="UP000626026"/>
    </source>
</evidence>
<dbReference type="EMBL" id="JACTVA010000037">
    <property type="protein sequence ID" value="MBC9208731.1"/>
    <property type="molecule type" value="Genomic_DNA"/>
</dbReference>
<keyword evidence="3" id="KW-1185">Reference proteome</keyword>
<accession>A0ABR7RQ50</accession>
<comment type="caution">
    <text evidence="2">The sequence shown here is derived from an EMBL/GenBank/DDBJ whole genome shotgun (WGS) entry which is preliminary data.</text>
</comment>
<name>A0ABR7RQ50_9PROT</name>
<dbReference type="Pfam" id="PF00534">
    <property type="entry name" value="Glycos_transf_1"/>
    <property type="match status" value="1"/>
</dbReference>
<dbReference type="InterPro" id="IPR001296">
    <property type="entry name" value="Glyco_trans_1"/>
</dbReference>
<dbReference type="SUPFAM" id="SSF53756">
    <property type="entry name" value="UDP-Glycosyltransferase/glycogen phosphorylase"/>
    <property type="match status" value="1"/>
</dbReference>